<evidence type="ECO:0000256" key="2">
    <source>
        <dbReference type="ARBA" id="ARBA00005840"/>
    </source>
</evidence>
<dbReference type="GO" id="GO:0005886">
    <property type="term" value="C:plasma membrane"/>
    <property type="evidence" value="ECO:0007669"/>
    <property type="project" value="TreeGrafter"/>
</dbReference>
<evidence type="ECO:0000256" key="5">
    <source>
        <dbReference type="ARBA" id="ARBA00022989"/>
    </source>
</evidence>
<proteinExistence type="inferred from homology"/>
<feature type="domain" description="Cytochrome c assembly protein" evidence="8">
    <location>
        <begin position="21"/>
        <end position="181"/>
    </location>
</feature>
<keyword evidence="4" id="KW-0201">Cytochrome c-type biogenesis</keyword>
<dbReference type="NCBIfam" id="TIGR01191">
    <property type="entry name" value="ccmC"/>
    <property type="match status" value="1"/>
</dbReference>
<name>A0A381P9U8_9ZZZZ</name>
<keyword evidence="6 7" id="KW-0472">Membrane</keyword>
<sequence length="238" mass="27127">VPKNLANPGIFENYIRTFSPWLGIFSIFLLSVGLWFAIFNSPVDYLQGETVRIMYIHVPSAWLGMMIYSVVALSSFIGLIYGHIVAYIIAKASAPIGAVFTLICLVSGSSWGKPMWGTWWVWDARLTSVFILFFFFIGFIIFSKSFKDPVKGEKISSILALVGFINIPIIKFSVDFWNTLHQPASISRLDNSTIHVDMMIPLFLMFLAFLFIFMFLLTIRLQAELNDRRYVTHALNVK</sequence>
<gene>
    <name evidence="9" type="ORF">METZ01_LOCUS15852</name>
</gene>
<organism evidence="9">
    <name type="scientific">marine metagenome</name>
    <dbReference type="NCBI Taxonomy" id="408172"/>
    <lineage>
        <taxon>unclassified sequences</taxon>
        <taxon>metagenomes</taxon>
        <taxon>ecological metagenomes</taxon>
    </lineage>
</organism>
<reference evidence="9" key="1">
    <citation type="submission" date="2018-05" db="EMBL/GenBank/DDBJ databases">
        <authorList>
            <person name="Lanie J.A."/>
            <person name="Ng W.-L."/>
            <person name="Kazmierczak K.M."/>
            <person name="Andrzejewski T.M."/>
            <person name="Davidsen T.M."/>
            <person name="Wayne K.J."/>
            <person name="Tettelin H."/>
            <person name="Glass J.I."/>
            <person name="Rusch D."/>
            <person name="Podicherti R."/>
            <person name="Tsui H.-C.T."/>
            <person name="Winkler M.E."/>
        </authorList>
    </citation>
    <scope>NUCLEOTIDE SEQUENCE</scope>
</reference>
<evidence type="ECO:0000256" key="6">
    <source>
        <dbReference type="ARBA" id="ARBA00023136"/>
    </source>
</evidence>
<evidence type="ECO:0000256" key="4">
    <source>
        <dbReference type="ARBA" id="ARBA00022748"/>
    </source>
</evidence>
<evidence type="ECO:0000256" key="3">
    <source>
        <dbReference type="ARBA" id="ARBA00022692"/>
    </source>
</evidence>
<comment type="similarity">
    <text evidence="2">Belongs to the CcmC/CycZ/HelC family.</text>
</comment>
<feature type="non-terminal residue" evidence="9">
    <location>
        <position position="1"/>
    </location>
</feature>
<dbReference type="Pfam" id="PF01578">
    <property type="entry name" value="Cytochrom_C_asm"/>
    <property type="match status" value="1"/>
</dbReference>
<dbReference type="GO" id="GO:0020037">
    <property type="term" value="F:heme binding"/>
    <property type="evidence" value="ECO:0007669"/>
    <property type="project" value="InterPro"/>
</dbReference>
<accession>A0A381P9U8</accession>
<dbReference type="PANTHER" id="PTHR30071:SF1">
    <property type="entry name" value="CYTOCHROME B_B6 PROTEIN-RELATED"/>
    <property type="match status" value="1"/>
</dbReference>
<feature type="transmembrane region" description="Helical" evidence="7">
    <location>
        <begin position="194"/>
        <end position="219"/>
    </location>
</feature>
<evidence type="ECO:0000313" key="9">
    <source>
        <dbReference type="EMBL" id="SUZ62998.1"/>
    </source>
</evidence>
<comment type="subcellular location">
    <subcellularLocation>
        <location evidence="1">Membrane</location>
        <topology evidence="1">Multi-pass membrane protein</topology>
    </subcellularLocation>
</comment>
<protein>
    <recommendedName>
        <fullName evidence="8">Cytochrome c assembly protein domain-containing protein</fullName>
    </recommendedName>
</protein>
<feature type="transmembrane region" description="Helical" evidence="7">
    <location>
        <begin position="61"/>
        <end position="82"/>
    </location>
</feature>
<evidence type="ECO:0000256" key="7">
    <source>
        <dbReference type="SAM" id="Phobius"/>
    </source>
</evidence>
<keyword evidence="3 7" id="KW-0812">Transmembrane</keyword>
<feature type="transmembrane region" description="Helical" evidence="7">
    <location>
        <begin position="124"/>
        <end position="143"/>
    </location>
</feature>
<dbReference type="InterPro" id="IPR045062">
    <property type="entry name" value="Cyt_c_biogenesis_CcsA/CcmC"/>
</dbReference>
<dbReference type="EMBL" id="UINC01000902">
    <property type="protein sequence ID" value="SUZ62998.1"/>
    <property type="molecule type" value="Genomic_DNA"/>
</dbReference>
<dbReference type="InterPro" id="IPR002541">
    <property type="entry name" value="Cyt_c_assembly"/>
</dbReference>
<dbReference type="PRINTS" id="PR01386">
    <property type="entry name" value="CCMCBIOGNSIS"/>
</dbReference>
<keyword evidence="5 7" id="KW-1133">Transmembrane helix</keyword>
<dbReference type="GO" id="GO:0015232">
    <property type="term" value="F:heme transmembrane transporter activity"/>
    <property type="evidence" value="ECO:0007669"/>
    <property type="project" value="InterPro"/>
</dbReference>
<feature type="transmembrane region" description="Helical" evidence="7">
    <location>
        <begin position="21"/>
        <end position="41"/>
    </location>
</feature>
<dbReference type="AlphaFoldDB" id="A0A381P9U8"/>
<feature type="transmembrane region" description="Helical" evidence="7">
    <location>
        <begin position="155"/>
        <end position="174"/>
    </location>
</feature>
<dbReference type="GO" id="GO:0017004">
    <property type="term" value="P:cytochrome complex assembly"/>
    <property type="evidence" value="ECO:0007669"/>
    <property type="project" value="UniProtKB-KW"/>
</dbReference>
<evidence type="ECO:0000259" key="8">
    <source>
        <dbReference type="Pfam" id="PF01578"/>
    </source>
</evidence>
<dbReference type="PANTHER" id="PTHR30071">
    <property type="entry name" value="HEME EXPORTER PROTEIN C"/>
    <property type="match status" value="1"/>
</dbReference>
<feature type="transmembrane region" description="Helical" evidence="7">
    <location>
        <begin position="94"/>
        <end position="112"/>
    </location>
</feature>
<dbReference type="InterPro" id="IPR003557">
    <property type="entry name" value="Cyt_c_biogenesis_CcmC"/>
</dbReference>
<evidence type="ECO:0000256" key="1">
    <source>
        <dbReference type="ARBA" id="ARBA00004141"/>
    </source>
</evidence>